<dbReference type="AlphaFoldDB" id="A0A6M3LJZ8"/>
<organism evidence="2">
    <name type="scientific">viral metagenome</name>
    <dbReference type="NCBI Taxonomy" id="1070528"/>
    <lineage>
        <taxon>unclassified sequences</taxon>
        <taxon>metagenomes</taxon>
        <taxon>organismal metagenomes</taxon>
    </lineage>
</organism>
<accession>A0A6M3LJZ8</accession>
<gene>
    <name evidence="1" type="ORF">MM415A02643_0011</name>
    <name evidence="2" type="ORF">MM415B04315_0009</name>
</gene>
<proteinExistence type="predicted"/>
<evidence type="ECO:0000313" key="2">
    <source>
        <dbReference type="EMBL" id="QJA93215.1"/>
    </source>
</evidence>
<protein>
    <submittedName>
        <fullName evidence="2">Uncharacterized protein</fullName>
    </submittedName>
</protein>
<dbReference type="EMBL" id="MT141971">
    <property type="protein sequence ID" value="QJA72693.1"/>
    <property type="molecule type" value="Genomic_DNA"/>
</dbReference>
<name>A0A6M3LJZ8_9ZZZZ</name>
<evidence type="ECO:0000313" key="1">
    <source>
        <dbReference type="EMBL" id="QJA72693.1"/>
    </source>
</evidence>
<dbReference type="EMBL" id="MT143131">
    <property type="protein sequence ID" value="QJA93215.1"/>
    <property type="molecule type" value="Genomic_DNA"/>
</dbReference>
<reference evidence="2" key="1">
    <citation type="submission" date="2020-03" db="EMBL/GenBank/DDBJ databases">
        <title>The deep terrestrial virosphere.</title>
        <authorList>
            <person name="Holmfeldt K."/>
            <person name="Nilsson E."/>
            <person name="Simone D."/>
            <person name="Lopez-Fernandez M."/>
            <person name="Wu X."/>
            <person name="de Brujin I."/>
            <person name="Lundin D."/>
            <person name="Andersson A."/>
            <person name="Bertilsson S."/>
            <person name="Dopson M."/>
        </authorList>
    </citation>
    <scope>NUCLEOTIDE SEQUENCE</scope>
    <source>
        <strain evidence="1">MM415A02643</strain>
        <strain evidence="2">MM415B04315</strain>
    </source>
</reference>
<sequence>MKSPRERYYVDDDFKNLVDTIYQMIDRCQYTPTELREAVILAAIRHAERQPIPIPIELEMAIADWVEGRKT</sequence>